<proteinExistence type="predicted"/>
<comment type="caution">
    <text evidence="12">The sequence shown here is derived from an EMBL/GenBank/DDBJ whole genome shotgun (WGS) entry which is preliminary data.</text>
</comment>
<keyword evidence="7" id="KW-0067">ATP-binding</keyword>
<evidence type="ECO:0000256" key="1">
    <source>
        <dbReference type="ARBA" id="ARBA00000085"/>
    </source>
</evidence>
<feature type="region of interest" description="Disordered" evidence="9">
    <location>
        <begin position="331"/>
        <end position="351"/>
    </location>
</feature>
<dbReference type="InterPro" id="IPR036890">
    <property type="entry name" value="HATPase_C_sf"/>
</dbReference>
<gene>
    <name evidence="12" type="ORF">GCM10011366_10750</name>
</gene>
<dbReference type="GO" id="GO:0000155">
    <property type="term" value="F:phosphorelay sensor kinase activity"/>
    <property type="evidence" value="ECO:0007669"/>
    <property type="project" value="InterPro"/>
</dbReference>
<dbReference type="Gene3D" id="1.20.5.1930">
    <property type="match status" value="1"/>
</dbReference>
<name>A0A917BJG8_9MICO</name>
<dbReference type="SMART" id="SM00387">
    <property type="entry name" value="HATPase_c"/>
    <property type="match status" value="1"/>
</dbReference>
<dbReference type="GO" id="GO:0016020">
    <property type="term" value="C:membrane"/>
    <property type="evidence" value="ECO:0007669"/>
    <property type="project" value="InterPro"/>
</dbReference>
<dbReference type="GO" id="GO:0046983">
    <property type="term" value="F:protein dimerization activity"/>
    <property type="evidence" value="ECO:0007669"/>
    <property type="project" value="InterPro"/>
</dbReference>
<evidence type="ECO:0000256" key="10">
    <source>
        <dbReference type="SAM" id="Phobius"/>
    </source>
</evidence>
<keyword evidence="13" id="KW-1185">Reference proteome</keyword>
<dbReference type="AlphaFoldDB" id="A0A917BJG8"/>
<dbReference type="InterPro" id="IPR003594">
    <property type="entry name" value="HATPase_dom"/>
</dbReference>
<dbReference type="InterPro" id="IPR011712">
    <property type="entry name" value="Sig_transdc_His_kin_sub3_dim/P"/>
</dbReference>
<reference evidence="12" key="1">
    <citation type="journal article" date="2014" name="Int. J. Syst. Evol. Microbiol.">
        <title>Complete genome sequence of Corynebacterium casei LMG S-19264T (=DSM 44701T), isolated from a smear-ripened cheese.</title>
        <authorList>
            <consortium name="US DOE Joint Genome Institute (JGI-PGF)"/>
            <person name="Walter F."/>
            <person name="Albersmeier A."/>
            <person name="Kalinowski J."/>
            <person name="Ruckert C."/>
        </authorList>
    </citation>
    <scope>NUCLEOTIDE SEQUENCE</scope>
    <source>
        <strain evidence="12">CGMCC 1.12160</strain>
    </source>
</reference>
<keyword evidence="10" id="KW-1133">Transmembrane helix</keyword>
<keyword evidence="10" id="KW-0472">Membrane</keyword>
<keyword evidence="4" id="KW-0808">Transferase</keyword>
<organism evidence="12 13">
    <name type="scientific">Ornithinimicrobium tianjinense</name>
    <dbReference type="NCBI Taxonomy" id="1195761"/>
    <lineage>
        <taxon>Bacteria</taxon>
        <taxon>Bacillati</taxon>
        <taxon>Actinomycetota</taxon>
        <taxon>Actinomycetes</taxon>
        <taxon>Micrococcales</taxon>
        <taxon>Ornithinimicrobiaceae</taxon>
        <taxon>Ornithinimicrobium</taxon>
    </lineage>
</organism>
<dbReference type="Gene3D" id="3.30.565.10">
    <property type="entry name" value="Histidine kinase-like ATPase, C-terminal domain"/>
    <property type="match status" value="1"/>
</dbReference>
<feature type="transmembrane region" description="Helical" evidence="10">
    <location>
        <begin position="83"/>
        <end position="101"/>
    </location>
</feature>
<dbReference type="EC" id="2.7.13.3" evidence="2"/>
<evidence type="ECO:0000256" key="7">
    <source>
        <dbReference type="ARBA" id="ARBA00022840"/>
    </source>
</evidence>
<sequence>MVPMTRGRWAFDLALVAALVGLALTEIWLPLDSRQAHGSRLWASVGVVWFCAHLAFRRARPWWAFAGFLVWPVIGTAERGEVFLLFFGQLVPAMVLVFSLARHAPGRLRWIAPVGGVLWVTLADLFVPLLRGPTELMYHWGVLTLSWLAGHGLRVSADRAAAEAVRAHHAETAAEQASRAAITEERARIARELHDIVAHSVGVIVVQAGAAEQVVEEDPEFARRALSTIRSTGSSALVEMRRMVTVLRDADIAGDLAPQPGVDSLADLVEAAREAGLEVDLTTSGSPRRLPAGLDLTAYRIVQEALTNVRRHSEACRARVSMRYGPDRLEIRVDDEGPPRQERARPGSGNGLVGMRERVALFGGRLEAGAGERGFTVLAVLPLEPV</sequence>
<keyword evidence="5" id="KW-0547">Nucleotide-binding</keyword>
<keyword evidence="8" id="KW-0902">Two-component regulatory system</keyword>
<keyword evidence="6" id="KW-0418">Kinase</keyword>
<evidence type="ECO:0000256" key="8">
    <source>
        <dbReference type="ARBA" id="ARBA00023012"/>
    </source>
</evidence>
<dbReference type="Pfam" id="PF07730">
    <property type="entry name" value="HisKA_3"/>
    <property type="match status" value="1"/>
</dbReference>
<evidence type="ECO:0000256" key="2">
    <source>
        <dbReference type="ARBA" id="ARBA00012438"/>
    </source>
</evidence>
<evidence type="ECO:0000256" key="9">
    <source>
        <dbReference type="SAM" id="MobiDB-lite"/>
    </source>
</evidence>
<protein>
    <recommendedName>
        <fullName evidence="2">histidine kinase</fullName>
        <ecNumber evidence="2">2.7.13.3</ecNumber>
    </recommendedName>
</protein>
<dbReference type="EMBL" id="BMEM01000001">
    <property type="protein sequence ID" value="GGF44896.1"/>
    <property type="molecule type" value="Genomic_DNA"/>
</dbReference>
<evidence type="ECO:0000313" key="12">
    <source>
        <dbReference type="EMBL" id="GGF44896.1"/>
    </source>
</evidence>
<reference evidence="12" key="2">
    <citation type="submission" date="2020-09" db="EMBL/GenBank/DDBJ databases">
        <authorList>
            <person name="Sun Q."/>
            <person name="Zhou Y."/>
        </authorList>
    </citation>
    <scope>NUCLEOTIDE SEQUENCE</scope>
    <source>
        <strain evidence="12">CGMCC 1.12160</strain>
    </source>
</reference>
<comment type="catalytic activity">
    <reaction evidence="1">
        <text>ATP + protein L-histidine = ADP + protein N-phospho-L-histidine.</text>
        <dbReference type="EC" id="2.7.13.3"/>
    </reaction>
</comment>
<accession>A0A917BJG8</accession>
<dbReference type="Proteomes" id="UP000605670">
    <property type="component" value="Unassembled WGS sequence"/>
</dbReference>
<dbReference type="CDD" id="cd16917">
    <property type="entry name" value="HATPase_UhpB-NarQ-NarX-like"/>
    <property type="match status" value="1"/>
</dbReference>
<evidence type="ECO:0000259" key="11">
    <source>
        <dbReference type="SMART" id="SM00387"/>
    </source>
</evidence>
<evidence type="ECO:0000256" key="5">
    <source>
        <dbReference type="ARBA" id="ARBA00022741"/>
    </source>
</evidence>
<feature type="transmembrane region" description="Helical" evidence="10">
    <location>
        <begin position="61"/>
        <end position="77"/>
    </location>
</feature>
<dbReference type="Pfam" id="PF02518">
    <property type="entry name" value="HATPase_c"/>
    <property type="match status" value="1"/>
</dbReference>
<dbReference type="PANTHER" id="PTHR24421:SF10">
    <property type="entry name" value="NITRATE_NITRITE SENSOR PROTEIN NARQ"/>
    <property type="match status" value="1"/>
</dbReference>
<keyword evidence="3" id="KW-0597">Phosphoprotein</keyword>
<feature type="compositionally biased region" description="Basic and acidic residues" evidence="9">
    <location>
        <begin position="331"/>
        <end position="345"/>
    </location>
</feature>
<dbReference type="RefSeq" id="WP_188428518.1">
    <property type="nucleotide sequence ID" value="NZ_BAABKH010000005.1"/>
</dbReference>
<dbReference type="SUPFAM" id="SSF55874">
    <property type="entry name" value="ATPase domain of HSP90 chaperone/DNA topoisomerase II/histidine kinase"/>
    <property type="match status" value="1"/>
</dbReference>
<dbReference type="PANTHER" id="PTHR24421">
    <property type="entry name" value="NITRATE/NITRITE SENSOR PROTEIN NARX-RELATED"/>
    <property type="match status" value="1"/>
</dbReference>
<evidence type="ECO:0000256" key="4">
    <source>
        <dbReference type="ARBA" id="ARBA00022679"/>
    </source>
</evidence>
<feature type="transmembrane region" description="Helical" evidence="10">
    <location>
        <begin position="41"/>
        <end position="56"/>
    </location>
</feature>
<evidence type="ECO:0000313" key="13">
    <source>
        <dbReference type="Proteomes" id="UP000605670"/>
    </source>
</evidence>
<evidence type="ECO:0000256" key="6">
    <source>
        <dbReference type="ARBA" id="ARBA00022777"/>
    </source>
</evidence>
<keyword evidence="10" id="KW-0812">Transmembrane</keyword>
<dbReference type="GO" id="GO:0005524">
    <property type="term" value="F:ATP binding"/>
    <property type="evidence" value="ECO:0007669"/>
    <property type="project" value="UniProtKB-KW"/>
</dbReference>
<feature type="transmembrane region" description="Helical" evidence="10">
    <location>
        <begin position="108"/>
        <end position="130"/>
    </location>
</feature>
<feature type="domain" description="Histidine kinase/HSP90-like ATPase" evidence="11">
    <location>
        <begin position="293"/>
        <end position="385"/>
    </location>
</feature>
<evidence type="ECO:0000256" key="3">
    <source>
        <dbReference type="ARBA" id="ARBA00022553"/>
    </source>
</evidence>
<dbReference type="InterPro" id="IPR050482">
    <property type="entry name" value="Sensor_HK_TwoCompSys"/>
</dbReference>